<dbReference type="EMBL" id="PDJK01000002">
    <property type="protein sequence ID" value="PFG49637.1"/>
    <property type="molecule type" value="Genomic_DNA"/>
</dbReference>
<dbReference type="GO" id="GO:1901135">
    <property type="term" value="P:carbohydrate derivative metabolic process"/>
    <property type="evidence" value="ECO:0007669"/>
    <property type="project" value="InterPro"/>
</dbReference>
<dbReference type="PROSITE" id="PS51464">
    <property type="entry name" value="SIS"/>
    <property type="match status" value="1"/>
</dbReference>
<keyword evidence="2" id="KW-0238">DNA-binding</keyword>
<dbReference type="InterPro" id="IPR001347">
    <property type="entry name" value="SIS_dom"/>
</dbReference>
<dbReference type="Pfam" id="PF01418">
    <property type="entry name" value="HTH_6"/>
    <property type="match status" value="1"/>
</dbReference>
<proteinExistence type="predicted"/>
<dbReference type="SUPFAM" id="SSF46689">
    <property type="entry name" value="Homeodomain-like"/>
    <property type="match status" value="1"/>
</dbReference>
<dbReference type="Gene3D" id="3.40.50.10490">
    <property type="entry name" value="Glucose-6-phosphate isomerase like protein, domain 1"/>
    <property type="match status" value="1"/>
</dbReference>
<dbReference type="GO" id="GO:0003677">
    <property type="term" value="F:DNA binding"/>
    <property type="evidence" value="ECO:0007669"/>
    <property type="project" value="UniProtKB-KW"/>
</dbReference>
<dbReference type="InterPro" id="IPR047640">
    <property type="entry name" value="RpiR-like"/>
</dbReference>
<sequence length="287" mass="30383">MADKSAPAAAESQRQGSLIPRLRVSRPTMSRVDQAVTDYVLGNPEEVIPAAVADLATRCGVSVGSVVGFCQRLGFKGFSDFKIALAREVAESGLPTDRRSTSDLENVVEFHRLALAETMTLNPAETVDAVVDAILDAGRIEFYAVGVAHPVAAIASAGLTLIGFRANAAPDAHMQLVTASQLGPKDVAIGISPTGRVPETIRSLEVAKSQGATTVCITNSLGSPVANTSDIQLLATPADMDTFTTPLPSLVTHMALVDTIFVSLIRKARPQTAAYQQRANEYIQQWL</sequence>
<feature type="domain" description="SIS" evidence="5">
    <location>
        <begin position="130"/>
        <end position="270"/>
    </location>
</feature>
<gene>
    <name evidence="6" type="ORF">ATK36_4799</name>
</gene>
<dbReference type="PANTHER" id="PTHR30514">
    <property type="entry name" value="GLUCOKINASE"/>
    <property type="match status" value="1"/>
</dbReference>
<evidence type="ECO:0000313" key="7">
    <source>
        <dbReference type="Proteomes" id="UP000243542"/>
    </source>
</evidence>
<evidence type="ECO:0000256" key="3">
    <source>
        <dbReference type="ARBA" id="ARBA00023163"/>
    </source>
</evidence>
<dbReference type="InterPro" id="IPR009057">
    <property type="entry name" value="Homeodomain-like_sf"/>
</dbReference>
<dbReference type="InterPro" id="IPR000281">
    <property type="entry name" value="HTH_RpiR"/>
</dbReference>
<dbReference type="AlphaFoldDB" id="A0A2A9FDW1"/>
<dbReference type="SUPFAM" id="SSF53697">
    <property type="entry name" value="SIS domain"/>
    <property type="match status" value="1"/>
</dbReference>
<dbReference type="InterPro" id="IPR036388">
    <property type="entry name" value="WH-like_DNA-bd_sf"/>
</dbReference>
<dbReference type="Proteomes" id="UP000243542">
    <property type="component" value="Unassembled WGS sequence"/>
</dbReference>
<dbReference type="GO" id="GO:0003700">
    <property type="term" value="F:DNA-binding transcription factor activity"/>
    <property type="evidence" value="ECO:0007669"/>
    <property type="project" value="InterPro"/>
</dbReference>
<evidence type="ECO:0000256" key="2">
    <source>
        <dbReference type="ARBA" id="ARBA00023125"/>
    </source>
</evidence>
<organism evidence="6 7">
    <name type="scientific">Amycolatopsis sulphurea</name>
    <dbReference type="NCBI Taxonomy" id="76022"/>
    <lineage>
        <taxon>Bacteria</taxon>
        <taxon>Bacillati</taxon>
        <taxon>Actinomycetota</taxon>
        <taxon>Actinomycetes</taxon>
        <taxon>Pseudonocardiales</taxon>
        <taxon>Pseudonocardiaceae</taxon>
        <taxon>Amycolatopsis</taxon>
    </lineage>
</organism>
<dbReference type="CDD" id="cd05013">
    <property type="entry name" value="SIS_RpiR"/>
    <property type="match status" value="1"/>
</dbReference>
<feature type="domain" description="HTH rpiR-type" evidence="4">
    <location>
        <begin position="16"/>
        <end position="92"/>
    </location>
</feature>
<comment type="caution">
    <text evidence="6">The sequence shown here is derived from an EMBL/GenBank/DDBJ whole genome shotgun (WGS) entry which is preliminary data.</text>
</comment>
<dbReference type="GO" id="GO:0097367">
    <property type="term" value="F:carbohydrate derivative binding"/>
    <property type="evidence" value="ECO:0007669"/>
    <property type="project" value="InterPro"/>
</dbReference>
<evidence type="ECO:0000259" key="5">
    <source>
        <dbReference type="PROSITE" id="PS51464"/>
    </source>
</evidence>
<keyword evidence="7" id="KW-1185">Reference proteome</keyword>
<reference evidence="6 7" key="1">
    <citation type="submission" date="2017-10" db="EMBL/GenBank/DDBJ databases">
        <title>Sequencing the genomes of 1000 actinobacteria strains.</title>
        <authorList>
            <person name="Klenk H.-P."/>
        </authorList>
    </citation>
    <scope>NUCLEOTIDE SEQUENCE [LARGE SCALE GENOMIC DNA]</scope>
    <source>
        <strain evidence="6 7">DSM 46092</strain>
    </source>
</reference>
<evidence type="ECO:0000256" key="1">
    <source>
        <dbReference type="ARBA" id="ARBA00023015"/>
    </source>
</evidence>
<keyword evidence="1" id="KW-0805">Transcription regulation</keyword>
<dbReference type="Pfam" id="PF01380">
    <property type="entry name" value="SIS"/>
    <property type="match status" value="1"/>
</dbReference>
<dbReference type="RefSeq" id="WP_098513500.1">
    <property type="nucleotide sequence ID" value="NZ_JBIAKZ010000004.1"/>
</dbReference>
<evidence type="ECO:0000259" key="4">
    <source>
        <dbReference type="PROSITE" id="PS51071"/>
    </source>
</evidence>
<dbReference type="InterPro" id="IPR035472">
    <property type="entry name" value="RpiR-like_SIS"/>
</dbReference>
<dbReference type="InterPro" id="IPR046348">
    <property type="entry name" value="SIS_dom_sf"/>
</dbReference>
<dbReference type="PROSITE" id="PS51071">
    <property type="entry name" value="HTH_RPIR"/>
    <property type="match status" value="1"/>
</dbReference>
<evidence type="ECO:0000313" key="6">
    <source>
        <dbReference type="EMBL" id="PFG49637.1"/>
    </source>
</evidence>
<keyword evidence="3" id="KW-0804">Transcription</keyword>
<accession>A0A2A9FDW1</accession>
<dbReference type="Gene3D" id="1.10.10.10">
    <property type="entry name" value="Winged helix-like DNA-binding domain superfamily/Winged helix DNA-binding domain"/>
    <property type="match status" value="1"/>
</dbReference>
<name>A0A2A9FDW1_9PSEU</name>
<protein>
    <submittedName>
        <fullName evidence="6">RpiR family transcriptional regulator</fullName>
    </submittedName>
</protein>
<dbReference type="PANTHER" id="PTHR30514:SF1">
    <property type="entry name" value="HTH-TYPE TRANSCRIPTIONAL REGULATOR HEXR-RELATED"/>
    <property type="match status" value="1"/>
</dbReference>